<keyword evidence="5" id="KW-1133">Transmembrane helix</keyword>
<dbReference type="SMART" id="SM00304">
    <property type="entry name" value="HAMP"/>
    <property type="match status" value="1"/>
</dbReference>
<dbReference type="PROSITE" id="PS50885">
    <property type="entry name" value="HAMP"/>
    <property type="match status" value="1"/>
</dbReference>
<accession>A0A4U8Q4G4</accession>
<evidence type="ECO:0000256" key="2">
    <source>
        <dbReference type="ARBA" id="ARBA00022553"/>
    </source>
</evidence>
<dbReference type="Pfam" id="PF02518">
    <property type="entry name" value="HATPase_c"/>
    <property type="match status" value="1"/>
</dbReference>
<dbReference type="CDD" id="cd06225">
    <property type="entry name" value="HAMP"/>
    <property type="match status" value="1"/>
</dbReference>
<dbReference type="EMBL" id="QGQD01000077">
    <property type="protein sequence ID" value="TLC99123.1"/>
    <property type="molecule type" value="Genomic_DNA"/>
</dbReference>
<dbReference type="InterPro" id="IPR003660">
    <property type="entry name" value="HAMP_dom"/>
</dbReference>
<dbReference type="InterPro" id="IPR050640">
    <property type="entry name" value="Bact_2-comp_sensor_kinase"/>
</dbReference>
<evidence type="ECO:0000313" key="7">
    <source>
        <dbReference type="EMBL" id="TLC99123.1"/>
    </source>
</evidence>
<dbReference type="GO" id="GO:0016020">
    <property type="term" value="C:membrane"/>
    <property type="evidence" value="ECO:0007669"/>
    <property type="project" value="UniProtKB-SubCell"/>
</dbReference>
<dbReference type="SUPFAM" id="SSF158472">
    <property type="entry name" value="HAMP domain-like"/>
    <property type="match status" value="1"/>
</dbReference>
<dbReference type="Pfam" id="PF00672">
    <property type="entry name" value="HAMP"/>
    <property type="match status" value="1"/>
</dbReference>
<gene>
    <name evidence="7" type="ORF">DSM106044_04105</name>
</gene>
<sequence>MLKASLFRIKNVSIKKMFLICLLTFIICPLVLIALLMNQEMSQIISSQTHENRLEILKQSQKNISGVLSEIDRISVSLLSNDSLQEYCGTYLNAENPRENSAEFSLRQQQLKDHIIRFTNELAVSKSYIHSISVTSDSEIIIQYGGFVDPQDTRYFENAIAQKGRGYWTPVYQIDYGYESKFNVPVVSYIRCVNDLNAFRTLAIEKITMKEQTLRSIYAVKKENHYEDDLLFIINDTGEIISADDKELLNTKISDYTQMEDSMEADNGYFKISSTTGSKSIFYSNIENTPWKLIQVISRKTMDLPKVMINQIIIISILLCILFSILFTFIQNKYVIKPIVRLSKEMKKIEGGDFEVSLPILSENETGMLTVQFLNMAKELKYLFETVYQAEIKEREAELMALQMQINPHFLYNTLDAIYWLAYKNKDYQVGMQIEALANMFRHTLNSGNELTTIQEELLHLQNYMQIQKIRLGERITLEIHTRPEFEYCQTLKLILQPLVENAVIHGLEAKKEGGVIKVTVERIGDNMRYTIVDNGLGTDESAIRNALNSPQADTVQCLALKNIHDRLRIKYGAGYGLEFYSTVSQGTRVEVLFPYK</sequence>
<dbReference type="EC" id="2.7.13.3" evidence="7"/>
<keyword evidence="5" id="KW-0812">Transmembrane</keyword>
<dbReference type="Gene3D" id="6.10.340.10">
    <property type="match status" value="1"/>
</dbReference>
<dbReference type="AlphaFoldDB" id="A0A4U8Q4G4"/>
<dbReference type="RefSeq" id="WP_138003543.1">
    <property type="nucleotide sequence ID" value="NZ_QGQD01000077.1"/>
</dbReference>
<feature type="domain" description="HAMP" evidence="6">
    <location>
        <begin position="333"/>
        <end position="385"/>
    </location>
</feature>
<dbReference type="InterPro" id="IPR010559">
    <property type="entry name" value="Sig_transdc_His_kin_internal"/>
</dbReference>
<keyword evidence="8" id="KW-1185">Reference proteome</keyword>
<evidence type="ECO:0000256" key="4">
    <source>
        <dbReference type="ARBA" id="ARBA00022777"/>
    </source>
</evidence>
<evidence type="ECO:0000256" key="3">
    <source>
        <dbReference type="ARBA" id="ARBA00022679"/>
    </source>
</evidence>
<proteinExistence type="predicted"/>
<comment type="caution">
    <text evidence="7">The sequence shown here is derived from an EMBL/GenBank/DDBJ whole genome shotgun (WGS) entry which is preliminary data.</text>
</comment>
<evidence type="ECO:0000313" key="8">
    <source>
        <dbReference type="Proteomes" id="UP000306509"/>
    </source>
</evidence>
<name>A0A4U8Q4G4_9FIRM</name>
<reference evidence="7 8" key="1">
    <citation type="journal article" date="2019" name="Anaerobe">
        <title>Detection of Robinsoniella peoriensis in multiple bone samples of a trauma patient.</title>
        <authorList>
            <person name="Schrottner P."/>
            <person name="Hartwich K."/>
            <person name="Bunk B."/>
            <person name="Schober I."/>
            <person name="Helbig S."/>
            <person name="Rudolph W.W."/>
            <person name="Gunzer F."/>
        </authorList>
    </citation>
    <scope>NUCLEOTIDE SEQUENCE [LARGE SCALE GENOMIC DNA]</scope>
    <source>
        <strain evidence="7 8">DSM 106044</strain>
    </source>
</reference>
<dbReference type="Pfam" id="PF06580">
    <property type="entry name" value="His_kinase"/>
    <property type="match status" value="1"/>
</dbReference>
<dbReference type="PANTHER" id="PTHR34220">
    <property type="entry name" value="SENSOR HISTIDINE KINASE YPDA"/>
    <property type="match status" value="1"/>
</dbReference>
<organism evidence="7 8">
    <name type="scientific">Robinsoniella peoriensis</name>
    <dbReference type="NCBI Taxonomy" id="180332"/>
    <lineage>
        <taxon>Bacteria</taxon>
        <taxon>Bacillati</taxon>
        <taxon>Bacillota</taxon>
        <taxon>Clostridia</taxon>
        <taxon>Lachnospirales</taxon>
        <taxon>Lachnospiraceae</taxon>
        <taxon>Robinsoniella</taxon>
    </lineage>
</organism>
<dbReference type="InterPro" id="IPR036890">
    <property type="entry name" value="HATPase_C_sf"/>
</dbReference>
<dbReference type="Gene3D" id="3.30.450.20">
    <property type="entry name" value="PAS domain"/>
    <property type="match status" value="1"/>
</dbReference>
<keyword evidence="3 7" id="KW-0808">Transferase</keyword>
<keyword evidence="4 7" id="KW-0418">Kinase</keyword>
<dbReference type="InterPro" id="IPR003594">
    <property type="entry name" value="HATPase_dom"/>
</dbReference>
<protein>
    <submittedName>
        <fullName evidence="7">Putative sensor-like histidine kinase</fullName>
        <ecNumber evidence="7">2.7.13.3</ecNumber>
    </submittedName>
</protein>
<comment type="subcellular location">
    <subcellularLocation>
        <location evidence="1">Membrane</location>
    </subcellularLocation>
</comment>
<dbReference type="PANTHER" id="PTHR34220:SF7">
    <property type="entry name" value="SENSOR HISTIDINE KINASE YPDA"/>
    <property type="match status" value="1"/>
</dbReference>
<dbReference type="Proteomes" id="UP000306509">
    <property type="component" value="Unassembled WGS sequence"/>
</dbReference>
<dbReference type="GO" id="GO:0000155">
    <property type="term" value="F:phosphorelay sensor kinase activity"/>
    <property type="evidence" value="ECO:0007669"/>
    <property type="project" value="InterPro"/>
</dbReference>
<keyword evidence="2" id="KW-0597">Phosphoprotein</keyword>
<dbReference type="Gene3D" id="3.30.565.10">
    <property type="entry name" value="Histidine kinase-like ATPase, C-terminal domain"/>
    <property type="match status" value="1"/>
</dbReference>
<feature type="transmembrane region" description="Helical" evidence="5">
    <location>
        <begin position="308"/>
        <end position="330"/>
    </location>
</feature>
<dbReference type="SUPFAM" id="SSF55874">
    <property type="entry name" value="ATPase domain of HSP90 chaperone/DNA topoisomerase II/histidine kinase"/>
    <property type="match status" value="1"/>
</dbReference>
<evidence type="ECO:0000259" key="6">
    <source>
        <dbReference type="PROSITE" id="PS50885"/>
    </source>
</evidence>
<evidence type="ECO:0000256" key="1">
    <source>
        <dbReference type="ARBA" id="ARBA00004370"/>
    </source>
</evidence>
<evidence type="ECO:0000256" key="5">
    <source>
        <dbReference type="SAM" id="Phobius"/>
    </source>
</evidence>
<dbReference type="STRING" id="180332.GCA_000797495_01895"/>
<keyword evidence="5" id="KW-0472">Membrane</keyword>